<dbReference type="RefSeq" id="WP_151003368.1">
    <property type="nucleotide sequence ID" value="NZ_BPQY01000267.1"/>
</dbReference>
<name>A0A6L3SSJ4_9HYPH</name>
<keyword evidence="2" id="KW-1185">Reference proteome</keyword>
<dbReference type="AlphaFoldDB" id="A0A6L3SSJ4"/>
<evidence type="ECO:0000313" key="2">
    <source>
        <dbReference type="Proteomes" id="UP000474159"/>
    </source>
</evidence>
<comment type="caution">
    <text evidence="1">The sequence shown here is derived from an EMBL/GenBank/DDBJ whole genome shotgun (WGS) entry which is preliminary data.</text>
</comment>
<proteinExistence type="predicted"/>
<reference evidence="1 2" key="1">
    <citation type="submission" date="2019-09" db="EMBL/GenBank/DDBJ databases">
        <title>YIM 48816 draft genome.</title>
        <authorList>
            <person name="Jiang L."/>
        </authorList>
    </citation>
    <scope>NUCLEOTIDE SEQUENCE [LARGE SCALE GENOMIC DNA]</scope>
    <source>
        <strain evidence="1 2">YIM 48816</strain>
    </source>
</reference>
<gene>
    <name evidence="1" type="ORF">F6X53_24840</name>
</gene>
<dbReference type="Proteomes" id="UP000474159">
    <property type="component" value="Unassembled WGS sequence"/>
</dbReference>
<accession>A0A6L3SSJ4</accession>
<organism evidence="1 2">
    <name type="scientific">Methylobacterium soli</name>
    <dbReference type="NCBI Taxonomy" id="553447"/>
    <lineage>
        <taxon>Bacteria</taxon>
        <taxon>Pseudomonadati</taxon>
        <taxon>Pseudomonadota</taxon>
        <taxon>Alphaproteobacteria</taxon>
        <taxon>Hyphomicrobiales</taxon>
        <taxon>Methylobacteriaceae</taxon>
        <taxon>Methylobacterium</taxon>
    </lineage>
</organism>
<sequence length="81" mass="8684">MTYTLHPLAPGSYDLALNGVIVGGVVREVSPGGTAKGWRAELLDEIPPEQRPAPFCEIEHQFRSLEAAAEWLGAAIVNDSP</sequence>
<protein>
    <submittedName>
        <fullName evidence="1">Uncharacterized protein</fullName>
    </submittedName>
</protein>
<evidence type="ECO:0000313" key="1">
    <source>
        <dbReference type="EMBL" id="KAB1075400.1"/>
    </source>
</evidence>
<dbReference type="EMBL" id="VZZK01000034">
    <property type="protein sequence ID" value="KAB1075400.1"/>
    <property type="molecule type" value="Genomic_DNA"/>
</dbReference>
<dbReference type="OrthoDB" id="8020123at2"/>